<keyword evidence="3" id="KW-0472">Membrane</keyword>
<gene>
    <name evidence="5" type="ORF">CDD82_3893</name>
</gene>
<dbReference type="Proteomes" id="UP000224854">
    <property type="component" value="Unassembled WGS sequence"/>
</dbReference>
<evidence type="ECO:0000313" key="5">
    <source>
        <dbReference type="EMBL" id="PHH76676.1"/>
    </source>
</evidence>
<sequence length="354" mass="40062">MIVRSQAWRQCHGLATTTSPCRWNGPLAATAQLRLLHQSHRLGKADSGPRPPDSPSSQATANPLVNPPASTRPPPLISPDSSAFESRPRYYLELAKTYLRFYRDGLKGVWTSRSLLRQKLARTPADDRPSLMRPDYVPRSFSRADWVLLWRVRHDLLRLPLFGLVMLVFGELTPLVVIVMDGVVPYTCRIPRQVQKGLQGAEQRRQRAFQQLESRCPHGPLSPNLTPRLAQAHVLRTLDLAGHVWDSVGFIPPGIWHVKGNLRMAFLMGDDINLVQDGGVTGLMPDELRIACSDRGIDVLGKSNTELRLWLGDWLRLTASSSRQDRRRRMATLMLTRPENWPQNRNFAVPGWDM</sequence>
<dbReference type="PROSITE" id="PS51758">
    <property type="entry name" value="LETM1_RBD"/>
    <property type="match status" value="1"/>
</dbReference>
<comment type="caution">
    <text evidence="5">The sequence shown here is derived from an EMBL/GenBank/DDBJ whole genome shotgun (WGS) entry which is preliminary data.</text>
</comment>
<proteinExistence type="predicted"/>
<evidence type="ECO:0000259" key="4">
    <source>
        <dbReference type="PROSITE" id="PS51758"/>
    </source>
</evidence>
<dbReference type="OrthoDB" id="73691at2759"/>
<feature type="region of interest" description="Disordered" evidence="2">
    <location>
        <begin position="42"/>
        <end position="83"/>
    </location>
</feature>
<evidence type="ECO:0000256" key="3">
    <source>
        <dbReference type="SAM" id="Phobius"/>
    </source>
</evidence>
<dbReference type="Pfam" id="PF07766">
    <property type="entry name" value="LETM1_RBD"/>
    <property type="match status" value="1"/>
</dbReference>
<protein>
    <recommendedName>
        <fullName evidence="4">Letm1 RBD domain-containing protein</fullName>
    </recommendedName>
</protein>
<evidence type="ECO:0000256" key="2">
    <source>
        <dbReference type="SAM" id="MobiDB-lite"/>
    </source>
</evidence>
<keyword evidence="3" id="KW-0812">Transmembrane</keyword>
<name>A0A2C5Z9H5_9HYPO</name>
<dbReference type="AlphaFoldDB" id="A0A2C5Z9H5"/>
<dbReference type="EMBL" id="NJEU01000305">
    <property type="protein sequence ID" value="PHH76676.1"/>
    <property type="molecule type" value="Genomic_DNA"/>
</dbReference>
<accession>A0A2C5Z9H5</accession>
<evidence type="ECO:0000313" key="6">
    <source>
        <dbReference type="Proteomes" id="UP000224854"/>
    </source>
</evidence>
<evidence type="ECO:0000256" key="1">
    <source>
        <dbReference type="PROSITE-ProRule" id="PRU01094"/>
    </source>
</evidence>
<keyword evidence="1" id="KW-0496">Mitochondrion</keyword>
<feature type="transmembrane region" description="Helical" evidence="3">
    <location>
        <begin position="159"/>
        <end position="180"/>
    </location>
</feature>
<keyword evidence="6" id="KW-1185">Reference proteome</keyword>
<dbReference type="InterPro" id="IPR033122">
    <property type="entry name" value="LETM1-like_RBD"/>
</dbReference>
<keyword evidence="3" id="KW-1133">Transmembrane helix</keyword>
<dbReference type="GO" id="GO:0043022">
    <property type="term" value="F:ribosome binding"/>
    <property type="evidence" value="ECO:0007669"/>
    <property type="project" value="InterPro"/>
</dbReference>
<reference evidence="5 6" key="1">
    <citation type="submission" date="2017-06" db="EMBL/GenBank/DDBJ databases">
        <title>Ant-infecting Ophiocordyceps genomes reveal a high diversity of potential behavioral manipulation genes and a possible major role for enterotoxins.</title>
        <authorList>
            <person name="De Bekker C."/>
            <person name="Evans H.C."/>
            <person name="Brachmann A."/>
            <person name="Hughes D.P."/>
        </authorList>
    </citation>
    <scope>NUCLEOTIDE SEQUENCE [LARGE SCALE GENOMIC DNA]</scope>
    <source>
        <strain evidence="5 6">1348a</strain>
    </source>
</reference>
<feature type="domain" description="Letm1 RBD" evidence="4">
    <location>
        <begin position="174"/>
        <end position="354"/>
    </location>
</feature>
<organism evidence="5 6">
    <name type="scientific">Ophiocordyceps australis</name>
    <dbReference type="NCBI Taxonomy" id="1399860"/>
    <lineage>
        <taxon>Eukaryota</taxon>
        <taxon>Fungi</taxon>
        <taxon>Dikarya</taxon>
        <taxon>Ascomycota</taxon>
        <taxon>Pezizomycotina</taxon>
        <taxon>Sordariomycetes</taxon>
        <taxon>Hypocreomycetidae</taxon>
        <taxon>Hypocreales</taxon>
        <taxon>Ophiocordycipitaceae</taxon>
        <taxon>Ophiocordyceps</taxon>
    </lineage>
</organism>